<evidence type="ECO:0000256" key="2">
    <source>
        <dbReference type="ARBA" id="ARBA00022692"/>
    </source>
</evidence>
<dbReference type="Pfam" id="PF09685">
    <property type="entry name" value="MamF_MmsF"/>
    <property type="match status" value="1"/>
</dbReference>
<evidence type="ECO:0000256" key="5">
    <source>
        <dbReference type="SAM" id="Phobius"/>
    </source>
</evidence>
<gene>
    <name evidence="6" type="ORF">C4B60_07280</name>
</gene>
<feature type="transmembrane region" description="Helical" evidence="5">
    <location>
        <begin position="16"/>
        <end position="35"/>
    </location>
</feature>
<evidence type="ECO:0000256" key="3">
    <source>
        <dbReference type="ARBA" id="ARBA00022989"/>
    </source>
</evidence>
<sequence length="111" mass="12864">MTTVAPSSTERLTASLLYFLNFFTPIIGPAIVWYLNRKSDYMREHGVIYLNFLISYFLYQAFAGFLYIIAIGVLINIVLGVMMFVFMIIAGIYAYQGRFYKIPLVIRFFSL</sequence>
<keyword evidence="2 5" id="KW-0812">Transmembrane</keyword>
<name>A0A2S5GC72_9BACL</name>
<dbReference type="EMBL" id="PREZ01000003">
    <property type="protein sequence ID" value="PPA70596.1"/>
    <property type="molecule type" value="Genomic_DNA"/>
</dbReference>
<evidence type="ECO:0000313" key="6">
    <source>
        <dbReference type="EMBL" id="PPA70596.1"/>
    </source>
</evidence>
<dbReference type="AlphaFoldDB" id="A0A2S5GC72"/>
<feature type="transmembrane region" description="Helical" evidence="5">
    <location>
        <begin position="47"/>
        <end position="68"/>
    </location>
</feature>
<evidence type="ECO:0000256" key="1">
    <source>
        <dbReference type="ARBA" id="ARBA00004141"/>
    </source>
</evidence>
<dbReference type="RefSeq" id="WP_104057347.1">
    <property type="nucleotide sequence ID" value="NZ_PREZ01000003.1"/>
</dbReference>
<dbReference type="Proteomes" id="UP000239047">
    <property type="component" value="Unassembled WGS sequence"/>
</dbReference>
<feature type="transmembrane region" description="Helical" evidence="5">
    <location>
        <begin position="74"/>
        <end position="95"/>
    </location>
</feature>
<proteinExistence type="predicted"/>
<accession>A0A2S5GC72</accession>
<organism evidence="6 7">
    <name type="scientific">Jeotgalibacillus proteolyticus</name>
    <dbReference type="NCBI Taxonomy" id="2082395"/>
    <lineage>
        <taxon>Bacteria</taxon>
        <taxon>Bacillati</taxon>
        <taxon>Bacillota</taxon>
        <taxon>Bacilli</taxon>
        <taxon>Bacillales</taxon>
        <taxon>Caryophanaceae</taxon>
        <taxon>Jeotgalibacillus</taxon>
    </lineage>
</organism>
<dbReference type="InterPro" id="IPR019109">
    <property type="entry name" value="MamF_MmsF"/>
</dbReference>
<comment type="caution">
    <text evidence="6">The sequence shown here is derived from an EMBL/GenBank/DDBJ whole genome shotgun (WGS) entry which is preliminary data.</text>
</comment>
<keyword evidence="3 5" id="KW-1133">Transmembrane helix</keyword>
<reference evidence="6 7" key="1">
    <citation type="submission" date="2018-02" db="EMBL/GenBank/DDBJ databases">
        <title>Jeotgalibacillus proteolyticum sp. nov. a protease producing bacterium isolated from ocean sediments of Laizhou Bay.</title>
        <authorList>
            <person name="Li Y."/>
        </authorList>
    </citation>
    <scope>NUCLEOTIDE SEQUENCE [LARGE SCALE GENOMIC DNA]</scope>
    <source>
        <strain evidence="6 7">22-7</strain>
    </source>
</reference>
<evidence type="ECO:0000313" key="7">
    <source>
        <dbReference type="Proteomes" id="UP000239047"/>
    </source>
</evidence>
<evidence type="ECO:0000256" key="4">
    <source>
        <dbReference type="ARBA" id="ARBA00023136"/>
    </source>
</evidence>
<keyword evidence="7" id="KW-1185">Reference proteome</keyword>
<protein>
    <submittedName>
        <fullName evidence="6">DUF4870 domain-containing protein</fullName>
    </submittedName>
</protein>
<comment type="subcellular location">
    <subcellularLocation>
        <location evidence="1">Membrane</location>
        <topology evidence="1">Multi-pass membrane protein</topology>
    </subcellularLocation>
</comment>
<keyword evidence="4 5" id="KW-0472">Membrane</keyword>
<dbReference type="OrthoDB" id="9808930at2"/>